<evidence type="ECO:0000256" key="5">
    <source>
        <dbReference type="ARBA" id="ARBA00022723"/>
    </source>
</evidence>
<dbReference type="SUPFAM" id="SSF102114">
    <property type="entry name" value="Radical SAM enzymes"/>
    <property type="match status" value="1"/>
</dbReference>
<keyword evidence="8" id="KW-0411">Iron-sulfur</keyword>
<keyword evidence="10" id="KW-0670">Pyruvate</keyword>
<dbReference type="PROSITE" id="PS01087">
    <property type="entry name" value="RADICAL_ACTIVATING"/>
    <property type="match status" value="1"/>
</dbReference>
<keyword evidence="3" id="KW-0004">4Fe-4S</keyword>
<dbReference type="InterPro" id="IPR013785">
    <property type="entry name" value="Aldolase_TIM"/>
</dbReference>
<dbReference type="PANTHER" id="PTHR30352">
    <property type="entry name" value="PYRUVATE FORMATE-LYASE-ACTIVATING ENZYME"/>
    <property type="match status" value="1"/>
</dbReference>
<evidence type="ECO:0000313" key="11">
    <source>
        <dbReference type="Proteomes" id="UP000214880"/>
    </source>
</evidence>
<keyword evidence="11" id="KW-1185">Reference proteome</keyword>
<evidence type="ECO:0000256" key="3">
    <source>
        <dbReference type="ARBA" id="ARBA00022485"/>
    </source>
</evidence>
<keyword evidence="4" id="KW-0949">S-adenosyl-L-methionine</keyword>
<sequence length="243" mass="26231">MRAFYHSVETFGTVDGAGIRYVLFLAGCTLGCAFCHNPDTWSKGNKLISVDEVLADLSQYRRYYDLSGGGITVSGGEPLLQSDFVAALFKACREQGIHTTLDTSGYCPAGHAAKVAPYTDAVLFGVKIAPAELYPRLTLGNGRTVLENLRYLAAHTVLTVRYAVIPGVNNSAADFTRLAGLVQSLPRPVPVELLAYHTLGRGKWLKLGLEYRLEGVPDADGSHLTAARHMLAAHGITVLHQEC</sequence>
<keyword evidence="6" id="KW-0560">Oxidoreductase</keyword>
<evidence type="ECO:0000313" key="10">
    <source>
        <dbReference type="EMBL" id="SDN01901.1"/>
    </source>
</evidence>
<evidence type="ECO:0000256" key="2">
    <source>
        <dbReference type="ARBA" id="ARBA00009777"/>
    </source>
</evidence>
<dbReference type="Proteomes" id="UP000214880">
    <property type="component" value="Unassembled WGS sequence"/>
</dbReference>
<accession>A0A1G9XZP4</accession>
<feature type="domain" description="Radical SAM core" evidence="9">
    <location>
        <begin position="14"/>
        <end position="233"/>
    </location>
</feature>
<keyword evidence="10" id="KW-0456">Lyase</keyword>
<evidence type="ECO:0000256" key="8">
    <source>
        <dbReference type="ARBA" id="ARBA00023014"/>
    </source>
</evidence>
<dbReference type="GO" id="GO:0016829">
    <property type="term" value="F:lyase activity"/>
    <property type="evidence" value="ECO:0007669"/>
    <property type="project" value="UniProtKB-KW"/>
</dbReference>
<comment type="cofactor">
    <cofactor evidence="1">
        <name>[4Fe-4S] cluster</name>
        <dbReference type="ChEBI" id="CHEBI:49883"/>
    </cofactor>
</comment>
<comment type="similarity">
    <text evidence="2">Belongs to the organic radical-activating enzymes family.</text>
</comment>
<proteinExistence type="inferred from homology"/>
<evidence type="ECO:0000259" key="9">
    <source>
        <dbReference type="PROSITE" id="PS51918"/>
    </source>
</evidence>
<dbReference type="OrthoDB" id="9782387at2"/>
<dbReference type="PANTHER" id="PTHR30352:SF5">
    <property type="entry name" value="PYRUVATE FORMATE-LYASE 1-ACTIVATING ENZYME"/>
    <property type="match status" value="1"/>
</dbReference>
<dbReference type="RefSeq" id="WP_092074568.1">
    <property type="nucleotide sequence ID" value="NZ_FNHB01000010.1"/>
</dbReference>
<organism evidence="10 11">
    <name type="scientific">Dendrosporobacter quercicolus</name>
    <dbReference type="NCBI Taxonomy" id="146817"/>
    <lineage>
        <taxon>Bacteria</taxon>
        <taxon>Bacillati</taxon>
        <taxon>Bacillota</taxon>
        <taxon>Negativicutes</taxon>
        <taxon>Selenomonadales</taxon>
        <taxon>Sporomusaceae</taxon>
        <taxon>Dendrosporobacter</taxon>
    </lineage>
</organism>
<evidence type="ECO:0000256" key="4">
    <source>
        <dbReference type="ARBA" id="ARBA00022691"/>
    </source>
</evidence>
<dbReference type="CDD" id="cd01335">
    <property type="entry name" value="Radical_SAM"/>
    <property type="match status" value="1"/>
</dbReference>
<evidence type="ECO:0000256" key="1">
    <source>
        <dbReference type="ARBA" id="ARBA00001966"/>
    </source>
</evidence>
<evidence type="ECO:0000256" key="6">
    <source>
        <dbReference type="ARBA" id="ARBA00023002"/>
    </source>
</evidence>
<dbReference type="AlphaFoldDB" id="A0A1G9XZP4"/>
<dbReference type="Pfam" id="PF04055">
    <property type="entry name" value="Radical_SAM"/>
    <property type="match status" value="1"/>
</dbReference>
<dbReference type="PROSITE" id="PS51918">
    <property type="entry name" value="RADICAL_SAM"/>
    <property type="match status" value="1"/>
</dbReference>
<dbReference type="SFLD" id="SFLDG01066">
    <property type="entry name" value="organic_radical-activating_enz"/>
    <property type="match status" value="1"/>
</dbReference>
<dbReference type="STRING" id="146817.SAMN04488502_11092"/>
<dbReference type="InterPro" id="IPR058240">
    <property type="entry name" value="rSAM_sf"/>
</dbReference>
<dbReference type="GO" id="GO:0046872">
    <property type="term" value="F:metal ion binding"/>
    <property type="evidence" value="ECO:0007669"/>
    <property type="project" value="UniProtKB-KW"/>
</dbReference>
<keyword evidence="5" id="KW-0479">Metal-binding</keyword>
<dbReference type="InterPro" id="IPR007197">
    <property type="entry name" value="rSAM"/>
</dbReference>
<dbReference type="EMBL" id="FNHB01000010">
    <property type="protein sequence ID" value="SDN01901.1"/>
    <property type="molecule type" value="Genomic_DNA"/>
</dbReference>
<gene>
    <name evidence="10" type="ORF">SAMN04488502_11092</name>
</gene>
<dbReference type="SFLD" id="SFLDS00029">
    <property type="entry name" value="Radical_SAM"/>
    <property type="match status" value="1"/>
</dbReference>
<dbReference type="InterPro" id="IPR001989">
    <property type="entry name" value="Radical_activat_CS"/>
</dbReference>
<dbReference type="Gene3D" id="3.20.20.70">
    <property type="entry name" value="Aldolase class I"/>
    <property type="match status" value="1"/>
</dbReference>
<reference evidence="10 11" key="1">
    <citation type="submission" date="2016-10" db="EMBL/GenBank/DDBJ databases">
        <authorList>
            <person name="de Groot N.N."/>
        </authorList>
    </citation>
    <scope>NUCLEOTIDE SEQUENCE [LARGE SCALE GENOMIC DNA]</scope>
    <source>
        <strain evidence="10 11">DSM 1736</strain>
    </source>
</reference>
<dbReference type="GO" id="GO:0051539">
    <property type="term" value="F:4 iron, 4 sulfur cluster binding"/>
    <property type="evidence" value="ECO:0007669"/>
    <property type="project" value="UniProtKB-KW"/>
</dbReference>
<keyword evidence="7" id="KW-0408">Iron</keyword>
<protein>
    <submittedName>
        <fullName evidence="10">Pyruvate formate lyase activating enzyme</fullName>
    </submittedName>
</protein>
<evidence type="ECO:0000256" key="7">
    <source>
        <dbReference type="ARBA" id="ARBA00023004"/>
    </source>
</evidence>
<dbReference type="GO" id="GO:0016491">
    <property type="term" value="F:oxidoreductase activity"/>
    <property type="evidence" value="ECO:0007669"/>
    <property type="project" value="UniProtKB-KW"/>
</dbReference>
<name>A0A1G9XZP4_9FIRM</name>
<dbReference type="InterPro" id="IPR034457">
    <property type="entry name" value="Organic_radical-activating"/>
</dbReference>